<protein>
    <recommendedName>
        <fullName evidence="1">DUF6604 domain-containing protein</fullName>
    </recommendedName>
</protein>
<evidence type="ECO:0000313" key="2">
    <source>
        <dbReference type="EMBL" id="CZR61917.1"/>
    </source>
</evidence>
<gene>
    <name evidence="2" type="ORF">PAC_11814</name>
</gene>
<dbReference type="PANTHER" id="PTHR38795">
    <property type="entry name" value="DUF6604 DOMAIN-CONTAINING PROTEIN"/>
    <property type="match status" value="1"/>
</dbReference>
<evidence type="ECO:0000259" key="1">
    <source>
        <dbReference type="Pfam" id="PF20253"/>
    </source>
</evidence>
<dbReference type="Pfam" id="PF20253">
    <property type="entry name" value="DUF6604"/>
    <property type="match status" value="1"/>
</dbReference>
<sequence>MYLQVLQQGQVDTTTQASNKAHLHFIDVLRETLQILRPLAPIKTTPVDTTKSEAEKDNDVAADLRNQFEYLEVDEPTEWTSRNLPKAKALASADTCELEATDEDISFAIFCLLKDMTDIRHYVRQTWAEYREHQIAFTIAALTMNTAMAIFRRLNEEFIAEFPDFDDHGAIIQFLYDGYCDPNTDEKTSVEFGAYTASTFKLSSKIFFCDHTYEVLREFVMASELPFYQQDQDSGLRLTSDEQVLFKCCSLFGLLAKQTDCALYNDQLIQGFRILKTNNSEETIHAWIVFALQLFIDTRRVVGDTELSRCLNEAQQLQEWMSAALQQSLKFGETNTVNDYYKINANALKGVRKQIDVALKKDFMQCVLNDYFGACDMIERATRYNWGLFFLFRNNPMVLGLITNHFLEELHEIGIGLCGDQASVITSIHLYNAAQQSGRVPKSVEWVDLEKVIEWQSPTWIFVGDRPENPGDCFRHYKMVMGISATVLSRDRNGKSTLRLKKTATTTTLPISQKKNRKLKLMSTYVDLMNEAPNQNNQPRGGRNGNVRWIRTRAATEPLVMIEMLVAKYLENETPSLVSGIQNKSSSTHLRVPPLSMISIFKDYLKSEEKIFRFDLLALNQRCVELLRKIQKVCVEQSPLDYPADKYGGDRHANSCFSHMMAGELGLERCQPTRFQEACLLVKDVIENVGDEEFEKSESRCFIKGDGTKVVTDSFSTPIEDVVMFYERAKTRAIILVDGPPGSEITIV</sequence>
<dbReference type="EMBL" id="FJOG01000019">
    <property type="protein sequence ID" value="CZR61917.1"/>
    <property type="molecule type" value="Genomic_DNA"/>
</dbReference>
<evidence type="ECO:0000313" key="3">
    <source>
        <dbReference type="Proteomes" id="UP000184330"/>
    </source>
</evidence>
<feature type="domain" description="DUF6604" evidence="1">
    <location>
        <begin position="10"/>
        <end position="159"/>
    </location>
</feature>
<name>A0A1L7XAC0_9HELO</name>
<reference evidence="2 3" key="1">
    <citation type="submission" date="2016-03" db="EMBL/GenBank/DDBJ databases">
        <authorList>
            <person name="Ploux O."/>
        </authorList>
    </citation>
    <scope>NUCLEOTIDE SEQUENCE [LARGE SCALE GENOMIC DNA]</scope>
    <source>
        <strain evidence="2 3">UAMH 11012</strain>
    </source>
</reference>
<proteinExistence type="predicted"/>
<dbReference type="AlphaFoldDB" id="A0A1L7XAC0"/>
<keyword evidence="3" id="KW-1185">Reference proteome</keyword>
<accession>A0A1L7XAC0</accession>
<organism evidence="2 3">
    <name type="scientific">Phialocephala subalpina</name>
    <dbReference type="NCBI Taxonomy" id="576137"/>
    <lineage>
        <taxon>Eukaryota</taxon>
        <taxon>Fungi</taxon>
        <taxon>Dikarya</taxon>
        <taxon>Ascomycota</taxon>
        <taxon>Pezizomycotina</taxon>
        <taxon>Leotiomycetes</taxon>
        <taxon>Helotiales</taxon>
        <taxon>Mollisiaceae</taxon>
        <taxon>Phialocephala</taxon>
        <taxon>Phialocephala fortinii species complex</taxon>
    </lineage>
</organism>
<dbReference type="PANTHER" id="PTHR38795:SF1">
    <property type="entry name" value="DUF6604 DOMAIN-CONTAINING PROTEIN"/>
    <property type="match status" value="1"/>
</dbReference>
<dbReference type="OrthoDB" id="3640263at2759"/>
<dbReference type="STRING" id="576137.A0A1L7XAC0"/>
<dbReference type="Proteomes" id="UP000184330">
    <property type="component" value="Unassembled WGS sequence"/>
</dbReference>
<dbReference type="InterPro" id="IPR046539">
    <property type="entry name" value="DUF6604"/>
</dbReference>